<feature type="transmembrane region" description="Helical" evidence="1">
    <location>
        <begin position="12"/>
        <end position="35"/>
    </location>
</feature>
<dbReference type="InterPro" id="IPR045584">
    <property type="entry name" value="Pilin-like"/>
</dbReference>
<keyword evidence="1" id="KW-0812">Transmembrane</keyword>
<dbReference type="STRING" id="1120996.SAMN02746066_01275"/>
<keyword evidence="3" id="KW-1185">Reference proteome</keyword>
<reference evidence="2 3" key="1">
    <citation type="submission" date="2016-11" db="EMBL/GenBank/DDBJ databases">
        <authorList>
            <person name="Jaros S."/>
            <person name="Januszkiewicz K."/>
            <person name="Wedrychowicz H."/>
        </authorList>
    </citation>
    <scope>NUCLEOTIDE SEQUENCE [LARGE SCALE GENOMIC DNA]</scope>
    <source>
        <strain evidence="2 3">DSM 15930</strain>
    </source>
</reference>
<proteinExistence type="predicted"/>
<dbReference type="Gene3D" id="3.30.700.10">
    <property type="entry name" value="Glycoprotein, Type 4 Pilin"/>
    <property type="match status" value="1"/>
</dbReference>
<dbReference type="NCBIfam" id="TIGR02532">
    <property type="entry name" value="IV_pilin_GFxxxE"/>
    <property type="match status" value="1"/>
</dbReference>
<evidence type="ECO:0000256" key="1">
    <source>
        <dbReference type="SAM" id="Phobius"/>
    </source>
</evidence>
<keyword evidence="1" id="KW-1133">Transmembrane helix</keyword>
<dbReference type="SUPFAM" id="SSF54523">
    <property type="entry name" value="Pili subunits"/>
    <property type="match status" value="1"/>
</dbReference>
<gene>
    <name evidence="2" type="ORF">SAMN02746066_01275</name>
</gene>
<organism evidence="2 3">
    <name type="scientific">Anaerosporobacter mobilis DSM 15930</name>
    <dbReference type="NCBI Taxonomy" id="1120996"/>
    <lineage>
        <taxon>Bacteria</taxon>
        <taxon>Bacillati</taxon>
        <taxon>Bacillota</taxon>
        <taxon>Clostridia</taxon>
        <taxon>Lachnospirales</taxon>
        <taxon>Lachnospiraceae</taxon>
        <taxon>Anaerosporobacter</taxon>
    </lineage>
</organism>
<dbReference type="InterPro" id="IPR012902">
    <property type="entry name" value="N_methyl_site"/>
</dbReference>
<dbReference type="RefSeq" id="WP_073284765.1">
    <property type="nucleotide sequence ID" value="NZ_FRCP01000007.1"/>
</dbReference>
<evidence type="ECO:0000313" key="2">
    <source>
        <dbReference type="EMBL" id="SHM23177.1"/>
    </source>
</evidence>
<dbReference type="AlphaFoldDB" id="A0A1M7H5E5"/>
<dbReference type="Proteomes" id="UP000184038">
    <property type="component" value="Unassembled WGS sequence"/>
</dbReference>
<name>A0A1M7H5E5_9FIRM</name>
<keyword evidence="1" id="KW-0472">Membrane</keyword>
<accession>A0A1M7H5E5</accession>
<evidence type="ECO:0000313" key="3">
    <source>
        <dbReference type="Proteomes" id="UP000184038"/>
    </source>
</evidence>
<dbReference type="OrthoDB" id="1938233at2"/>
<protein>
    <submittedName>
        <fullName evidence="2">Prepilin-type N-terminal cleavage/methylation domain-containing protein</fullName>
    </submittedName>
</protein>
<sequence length="426" mass="47154">MCKEKEENKGFTLVELLVCVAILAIISVPLLNSFFVAGKTNEKAKEIQRTTTLAQNIMETVKGQNLSQLKILFGSSNLIGLNLNAPYDITNSFAEVKSEDSVNGRYEYCIKRVKDGIGEYDVYITLNSALYKTLSDAVQNKYQMPKITNLTGDKIAVIDPEAYSASWNSYVDASGETIYSKDTSTNMDNMIITYFYNLHMAYLDYLTMQNQAVADAMNADRVANGLPANVVANPLPSYYPYSYNQIKGFITKETSIVATNGIKLDGSYDTSVVNLTSKISYSIPGTDKVTGDVSGLHTEYQVFSKTFKTSDGTNPLEQIYLFYNRSDFPEDVVVIKNSSINEAELNIVDQLTGVVKVKCNDPANTWKLASNASITLLEGSKVIDTELVSSEDPVDRLFEVKVEVYQTDSGIRTGKKYSELLSTKGE</sequence>
<dbReference type="EMBL" id="FRCP01000007">
    <property type="protein sequence ID" value="SHM23177.1"/>
    <property type="molecule type" value="Genomic_DNA"/>
</dbReference>
<dbReference type="Pfam" id="PF07963">
    <property type="entry name" value="N_methyl"/>
    <property type="match status" value="1"/>
</dbReference>